<evidence type="ECO:0000256" key="4">
    <source>
        <dbReference type="ARBA" id="ARBA00013673"/>
    </source>
</evidence>
<keyword evidence="5 12" id="KW-0963">Cytoplasm</keyword>
<sequence length="245" mass="25867">MRVTRCPVDLPLQVGLTLSLPEDTANHLLRVLRLREGDGCVLFNGDGHDYAATVVAAGKREAQVRIDQSLAVDRESSLRITLLQGVARGEKMDLILQKATELGVAAIVPVNAERTEVRLDGARAEKRVAHWNSIVRSACGQSGRAAIPLVEAPTALATAMSMLPGNALRLTLDPLGSQRLSTLDAAPADGIVIAIGPEGGWSPRDRGQLEQAGFQGLQLGPRILRTETAGLAAIAALQARLGDLG</sequence>
<dbReference type="Pfam" id="PF04452">
    <property type="entry name" value="Methyltrans_RNA"/>
    <property type="match status" value="1"/>
</dbReference>
<dbReference type="GO" id="GO:0070042">
    <property type="term" value="F:rRNA (uridine-N3-)-methyltransferase activity"/>
    <property type="evidence" value="ECO:0007669"/>
    <property type="project" value="TreeGrafter"/>
</dbReference>
<evidence type="ECO:0000259" key="13">
    <source>
        <dbReference type="Pfam" id="PF04452"/>
    </source>
</evidence>
<gene>
    <name evidence="15" type="ORF">H4O11_15815</name>
</gene>
<dbReference type="GO" id="GO:0070475">
    <property type="term" value="P:rRNA base methylation"/>
    <property type="evidence" value="ECO:0007669"/>
    <property type="project" value="TreeGrafter"/>
</dbReference>
<dbReference type="RefSeq" id="WP_182340550.1">
    <property type="nucleotide sequence ID" value="NZ_JACGXS010000010.1"/>
</dbReference>
<evidence type="ECO:0000256" key="9">
    <source>
        <dbReference type="ARBA" id="ARBA00022691"/>
    </source>
</evidence>
<keyword evidence="8 12" id="KW-0808">Transferase</keyword>
<dbReference type="InterPro" id="IPR006700">
    <property type="entry name" value="RsmE"/>
</dbReference>
<evidence type="ECO:0000256" key="8">
    <source>
        <dbReference type="ARBA" id="ARBA00022679"/>
    </source>
</evidence>
<dbReference type="Gene3D" id="3.40.1280.10">
    <property type="match status" value="1"/>
</dbReference>
<dbReference type="CDD" id="cd18084">
    <property type="entry name" value="RsmE-like"/>
    <property type="match status" value="1"/>
</dbReference>
<dbReference type="NCBIfam" id="NF008692">
    <property type="entry name" value="PRK11713.1-5"/>
    <property type="match status" value="1"/>
</dbReference>
<organism evidence="15 16">
    <name type="scientific">Stenotrophomonas tumulicola</name>
    <dbReference type="NCBI Taxonomy" id="1685415"/>
    <lineage>
        <taxon>Bacteria</taxon>
        <taxon>Pseudomonadati</taxon>
        <taxon>Pseudomonadota</taxon>
        <taxon>Gammaproteobacteria</taxon>
        <taxon>Lysobacterales</taxon>
        <taxon>Lysobacteraceae</taxon>
        <taxon>Stenotrophomonas</taxon>
    </lineage>
</organism>
<keyword evidence="9 12" id="KW-0949">S-adenosyl-L-methionine</keyword>
<evidence type="ECO:0000256" key="6">
    <source>
        <dbReference type="ARBA" id="ARBA00022552"/>
    </source>
</evidence>
<evidence type="ECO:0000313" key="15">
    <source>
        <dbReference type="EMBL" id="MBA8683265.1"/>
    </source>
</evidence>
<evidence type="ECO:0000256" key="3">
    <source>
        <dbReference type="ARBA" id="ARBA00012328"/>
    </source>
</evidence>
<dbReference type="PIRSF" id="PIRSF015601">
    <property type="entry name" value="MTase_slr0722"/>
    <property type="match status" value="1"/>
</dbReference>
<dbReference type="InterPro" id="IPR046886">
    <property type="entry name" value="RsmE_MTase_dom"/>
</dbReference>
<keyword evidence="7 12" id="KW-0489">Methyltransferase</keyword>
<dbReference type="EMBL" id="JACGXS010000010">
    <property type="protein sequence ID" value="MBA8683265.1"/>
    <property type="molecule type" value="Genomic_DNA"/>
</dbReference>
<comment type="caution">
    <text evidence="15">The sequence shown here is derived from an EMBL/GenBank/DDBJ whole genome shotgun (WGS) entry which is preliminary data.</text>
</comment>
<dbReference type="GO" id="GO:0005737">
    <property type="term" value="C:cytoplasm"/>
    <property type="evidence" value="ECO:0007669"/>
    <property type="project" value="UniProtKB-SubCell"/>
</dbReference>
<feature type="domain" description="Ribosomal RNA small subunit methyltransferase E PUA-like" evidence="14">
    <location>
        <begin position="20"/>
        <end position="66"/>
    </location>
</feature>
<reference evidence="15 16" key="1">
    <citation type="submission" date="2020-08" db="EMBL/GenBank/DDBJ databases">
        <title>Stenotrophomonas tumulicola JCM 30961.</title>
        <authorList>
            <person name="Deng Y."/>
        </authorList>
    </citation>
    <scope>NUCLEOTIDE SEQUENCE [LARGE SCALE GENOMIC DNA]</scope>
    <source>
        <strain evidence="15 16">JCM 30961</strain>
    </source>
</reference>
<proteinExistence type="inferred from homology"/>
<feature type="domain" description="Ribosomal RNA small subunit methyltransferase E methyltransferase" evidence="13">
    <location>
        <begin position="75"/>
        <end position="238"/>
    </location>
</feature>
<dbReference type="Proteomes" id="UP000547058">
    <property type="component" value="Unassembled WGS sequence"/>
</dbReference>
<dbReference type="NCBIfam" id="TIGR00046">
    <property type="entry name" value="RsmE family RNA methyltransferase"/>
    <property type="match status" value="1"/>
</dbReference>
<dbReference type="PANTHER" id="PTHR30027">
    <property type="entry name" value="RIBOSOMAL RNA SMALL SUBUNIT METHYLTRANSFERASE E"/>
    <property type="match status" value="1"/>
</dbReference>
<evidence type="ECO:0000256" key="10">
    <source>
        <dbReference type="ARBA" id="ARBA00025699"/>
    </source>
</evidence>
<evidence type="ECO:0000256" key="1">
    <source>
        <dbReference type="ARBA" id="ARBA00004496"/>
    </source>
</evidence>
<dbReference type="SUPFAM" id="SSF75217">
    <property type="entry name" value="alpha/beta knot"/>
    <property type="match status" value="1"/>
</dbReference>
<keyword evidence="6 12" id="KW-0698">rRNA processing</keyword>
<dbReference type="Pfam" id="PF20260">
    <property type="entry name" value="PUA_4"/>
    <property type="match status" value="1"/>
</dbReference>
<evidence type="ECO:0000256" key="7">
    <source>
        <dbReference type="ARBA" id="ARBA00022603"/>
    </source>
</evidence>
<evidence type="ECO:0000313" key="16">
    <source>
        <dbReference type="Proteomes" id="UP000547058"/>
    </source>
</evidence>
<evidence type="ECO:0000256" key="12">
    <source>
        <dbReference type="PIRNR" id="PIRNR015601"/>
    </source>
</evidence>
<dbReference type="AlphaFoldDB" id="A0A7W3FPJ2"/>
<evidence type="ECO:0000256" key="11">
    <source>
        <dbReference type="ARBA" id="ARBA00047944"/>
    </source>
</evidence>
<name>A0A7W3FPJ2_9GAMM</name>
<dbReference type="SUPFAM" id="SSF88697">
    <property type="entry name" value="PUA domain-like"/>
    <property type="match status" value="1"/>
</dbReference>
<evidence type="ECO:0000259" key="14">
    <source>
        <dbReference type="Pfam" id="PF20260"/>
    </source>
</evidence>
<dbReference type="Gene3D" id="2.40.240.20">
    <property type="entry name" value="Hypothetical PUA domain-like, domain 1"/>
    <property type="match status" value="1"/>
</dbReference>
<evidence type="ECO:0000256" key="2">
    <source>
        <dbReference type="ARBA" id="ARBA00005528"/>
    </source>
</evidence>
<dbReference type="InterPro" id="IPR046887">
    <property type="entry name" value="RsmE_PUA-like"/>
</dbReference>
<dbReference type="PANTHER" id="PTHR30027:SF3">
    <property type="entry name" value="16S RRNA (URACIL(1498)-N(3))-METHYLTRANSFERASE"/>
    <property type="match status" value="1"/>
</dbReference>
<comment type="function">
    <text evidence="10 12">Specifically methylates the N3 position of the uracil ring of uridine 1498 (m3U1498) in 16S rRNA. Acts on the fully assembled 30S ribosomal subunit.</text>
</comment>
<dbReference type="InterPro" id="IPR029028">
    <property type="entry name" value="Alpha/beta_knot_MTases"/>
</dbReference>
<dbReference type="InterPro" id="IPR029026">
    <property type="entry name" value="tRNA_m1G_MTases_N"/>
</dbReference>
<accession>A0A7W3FPJ2</accession>
<protein>
    <recommendedName>
        <fullName evidence="4 12">Ribosomal RNA small subunit methyltransferase E</fullName>
        <ecNumber evidence="3 12">2.1.1.193</ecNumber>
    </recommendedName>
</protein>
<comment type="similarity">
    <text evidence="2 12">Belongs to the RNA methyltransferase RsmE family.</text>
</comment>
<keyword evidence="16" id="KW-1185">Reference proteome</keyword>
<dbReference type="EC" id="2.1.1.193" evidence="3 12"/>
<dbReference type="InterPro" id="IPR015947">
    <property type="entry name" value="PUA-like_sf"/>
</dbReference>
<evidence type="ECO:0000256" key="5">
    <source>
        <dbReference type="ARBA" id="ARBA00022490"/>
    </source>
</evidence>
<comment type="subcellular location">
    <subcellularLocation>
        <location evidence="1 12">Cytoplasm</location>
    </subcellularLocation>
</comment>
<comment type="catalytic activity">
    <reaction evidence="11 12">
        <text>uridine(1498) in 16S rRNA + S-adenosyl-L-methionine = N(3)-methyluridine(1498) in 16S rRNA + S-adenosyl-L-homocysteine + H(+)</text>
        <dbReference type="Rhea" id="RHEA:42920"/>
        <dbReference type="Rhea" id="RHEA-COMP:10283"/>
        <dbReference type="Rhea" id="RHEA-COMP:10284"/>
        <dbReference type="ChEBI" id="CHEBI:15378"/>
        <dbReference type="ChEBI" id="CHEBI:57856"/>
        <dbReference type="ChEBI" id="CHEBI:59789"/>
        <dbReference type="ChEBI" id="CHEBI:65315"/>
        <dbReference type="ChEBI" id="CHEBI:74502"/>
        <dbReference type="EC" id="2.1.1.193"/>
    </reaction>
</comment>